<dbReference type="InterPro" id="IPR013317">
    <property type="entry name" value="DnaA_dom"/>
</dbReference>
<dbReference type="AlphaFoldDB" id="A0A517YP32"/>
<evidence type="ECO:0000256" key="1">
    <source>
        <dbReference type="ARBA" id="ARBA00006583"/>
    </source>
</evidence>
<keyword evidence="3 8" id="KW-0235">DNA replication</keyword>
<evidence type="ECO:0000256" key="2">
    <source>
        <dbReference type="ARBA" id="ARBA00022490"/>
    </source>
</evidence>
<dbReference type="GO" id="GO:0006270">
    <property type="term" value="P:DNA replication initiation"/>
    <property type="evidence" value="ECO:0007669"/>
    <property type="project" value="UniProtKB-UniRule"/>
</dbReference>
<sequence>MAKLDNTQWREMMTYLRKKHPSICRQWFEDLTPITLDSGLLQIQTTTPLQQNYLQKRCLDQFTEAAQAITGNLVAVRFVDRPATPKTPPAPTGPTTVNTGVRPVLQNGQTSLEADQMVISPDYSFENFITGPNNQLAYAASVAVANQPGTAYNPLFIHGGVGLGKTHLLQAICQQILSANPDTNILYVSCDAFMNQFLECVQSGQMNEFRHRYRHVDVLVIDDIHFLAKRDRTQEEFFHTFNELYQSNKQIVLSSDAAPSEIPDLEDRLVSRFQWGLVTQVTKPGFETRVAILKAKARLRGIELPEDVINYIASKIDSNARELEGAFTTVQGHAALQDQPITLKLAQTALGDTLAASGPKSNQVTLQNIIDVVTEFYNVRLSDLQSRRRHKSVTEPRQVCMFLARKRTRFSLEEIGGYFGGRDHTTVMHSIRTIDDRMKKDENFGIQVNQLDAQIGNAPAHPTTPPLAERV</sequence>
<feature type="domain" description="Chromosomal replication initiator DnaA C-terminal" evidence="13">
    <location>
        <begin position="365"/>
        <end position="434"/>
    </location>
</feature>
<evidence type="ECO:0000259" key="13">
    <source>
        <dbReference type="SMART" id="SM00760"/>
    </source>
</evidence>
<dbReference type="PRINTS" id="PR00051">
    <property type="entry name" value="DNAA"/>
</dbReference>
<dbReference type="GO" id="GO:0005737">
    <property type="term" value="C:cytoplasm"/>
    <property type="evidence" value="ECO:0007669"/>
    <property type="project" value="UniProtKB-SubCell"/>
</dbReference>
<dbReference type="InterPro" id="IPR038454">
    <property type="entry name" value="DnaA_N_sf"/>
</dbReference>
<evidence type="ECO:0000256" key="10">
    <source>
        <dbReference type="RuleBase" id="RU000577"/>
    </source>
</evidence>
<comment type="domain">
    <text evidence="8">Domain I is involved in oligomerization and binding regulators, domain II is flexibile and of varying length in different bacteria, domain III forms the AAA+ region, while domain IV binds dsDNA.</text>
</comment>
<dbReference type="Gene3D" id="3.40.50.300">
    <property type="entry name" value="P-loop containing nucleotide triphosphate hydrolases"/>
    <property type="match status" value="1"/>
</dbReference>
<dbReference type="GO" id="GO:0008289">
    <property type="term" value="F:lipid binding"/>
    <property type="evidence" value="ECO:0007669"/>
    <property type="project" value="UniProtKB-KW"/>
</dbReference>
<dbReference type="NCBIfam" id="TIGR00362">
    <property type="entry name" value="DnaA"/>
    <property type="match status" value="1"/>
</dbReference>
<accession>A0A517YP32</accession>
<evidence type="ECO:0000313" key="15">
    <source>
        <dbReference type="Proteomes" id="UP000317369"/>
    </source>
</evidence>
<dbReference type="Gene3D" id="1.10.8.60">
    <property type="match status" value="1"/>
</dbReference>
<dbReference type="SUPFAM" id="SSF52540">
    <property type="entry name" value="P-loop containing nucleoside triphosphate hydrolases"/>
    <property type="match status" value="1"/>
</dbReference>
<keyword evidence="4 8" id="KW-0547">Nucleotide-binding</keyword>
<feature type="binding site" evidence="8">
    <location>
        <position position="162"/>
    </location>
    <ligand>
        <name>ATP</name>
        <dbReference type="ChEBI" id="CHEBI:30616"/>
    </ligand>
</feature>
<dbReference type="PANTHER" id="PTHR30050">
    <property type="entry name" value="CHROMOSOMAL REPLICATION INITIATOR PROTEIN DNAA"/>
    <property type="match status" value="1"/>
</dbReference>
<dbReference type="InterPro" id="IPR013159">
    <property type="entry name" value="DnaA_C"/>
</dbReference>
<proteinExistence type="inferred from homology"/>
<dbReference type="SUPFAM" id="SSF48295">
    <property type="entry name" value="TrpR-like"/>
    <property type="match status" value="1"/>
</dbReference>
<dbReference type="GO" id="GO:0006275">
    <property type="term" value="P:regulation of DNA replication"/>
    <property type="evidence" value="ECO:0007669"/>
    <property type="project" value="UniProtKB-UniRule"/>
</dbReference>
<dbReference type="GO" id="GO:0005886">
    <property type="term" value="C:plasma membrane"/>
    <property type="evidence" value="ECO:0007669"/>
    <property type="project" value="TreeGrafter"/>
</dbReference>
<comment type="function">
    <text evidence="8 10">Plays an essential role in the initiation and regulation of chromosomal replication. ATP-DnaA binds to the origin of replication (oriC) to initiate formation of the DNA replication initiation complex once per cell cycle. Binds the DnaA box (a 9 base pair repeat at the origin) and separates the double-stranded (ds)DNA. Forms a right-handed helical filament on oriC DNA; dsDNA binds to the exterior of the filament while single-stranded (ss)DNA is stabiized in the filament's interior. The ATP-DnaA-oriC complex binds and stabilizes one strand of the AT-rich DNA unwinding element (DUE), permitting loading of DNA polymerase. After initiation quickly degrades to an ADP-DnaA complex that is not apt for DNA replication. Binds acidic phospholipids.</text>
</comment>
<feature type="binding site" evidence="8">
    <location>
        <position position="165"/>
    </location>
    <ligand>
        <name>ATP</name>
        <dbReference type="ChEBI" id="CHEBI:30616"/>
    </ligand>
</feature>
<dbReference type="EMBL" id="CP036425">
    <property type="protein sequence ID" value="QDU31973.1"/>
    <property type="molecule type" value="Genomic_DNA"/>
</dbReference>
<dbReference type="GO" id="GO:0005524">
    <property type="term" value="F:ATP binding"/>
    <property type="evidence" value="ECO:0007669"/>
    <property type="project" value="UniProtKB-UniRule"/>
</dbReference>
<gene>
    <name evidence="14" type="primary">dnaA_1</name>
    <name evidence="8" type="synonym">dnaA</name>
    <name evidence="14" type="ORF">KS4_00010</name>
</gene>
<evidence type="ECO:0000259" key="12">
    <source>
        <dbReference type="SMART" id="SM00382"/>
    </source>
</evidence>
<dbReference type="CDD" id="cd00009">
    <property type="entry name" value="AAA"/>
    <property type="match status" value="1"/>
</dbReference>
<evidence type="ECO:0000256" key="8">
    <source>
        <dbReference type="HAMAP-Rule" id="MF_00377"/>
    </source>
</evidence>
<dbReference type="RefSeq" id="WP_145072764.1">
    <property type="nucleotide sequence ID" value="NZ_CP036425.1"/>
</dbReference>
<reference evidence="14 15" key="1">
    <citation type="submission" date="2019-02" db="EMBL/GenBank/DDBJ databases">
        <title>Deep-cultivation of Planctomycetes and their phenomic and genomic characterization uncovers novel biology.</title>
        <authorList>
            <person name="Wiegand S."/>
            <person name="Jogler M."/>
            <person name="Boedeker C."/>
            <person name="Pinto D."/>
            <person name="Vollmers J."/>
            <person name="Rivas-Marin E."/>
            <person name="Kohn T."/>
            <person name="Peeters S.H."/>
            <person name="Heuer A."/>
            <person name="Rast P."/>
            <person name="Oberbeckmann S."/>
            <person name="Bunk B."/>
            <person name="Jeske O."/>
            <person name="Meyerdierks A."/>
            <person name="Storesund J.E."/>
            <person name="Kallscheuer N."/>
            <person name="Luecker S."/>
            <person name="Lage O.M."/>
            <person name="Pohl T."/>
            <person name="Merkel B.J."/>
            <person name="Hornburger P."/>
            <person name="Mueller R.-W."/>
            <person name="Bruemmer F."/>
            <person name="Labrenz M."/>
            <person name="Spormann A.M."/>
            <person name="Op den Camp H."/>
            <person name="Overmann J."/>
            <person name="Amann R."/>
            <person name="Jetten M.S.M."/>
            <person name="Mascher T."/>
            <person name="Medema M.H."/>
            <person name="Devos D.P."/>
            <person name="Kaster A.-K."/>
            <person name="Ovreas L."/>
            <person name="Rohde M."/>
            <person name="Galperin M.Y."/>
            <person name="Jogler C."/>
        </authorList>
    </citation>
    <scope>NUCLEOTIDE SEQUENCE [LARGE SCALE GENOMIC DNA]</scope>
    <source>
        <strain evidence="14 15">KS4</strain>
    </source>
</reference>
<feature type="binding site" evidence="8">
    <location>
        <position position="166"/>
    </location>
    <ligand>
        <name>ATP</name>
        <dbReference type="ChEBI" id="CHEBI:30616"/>
    </ligand>
</feature>
<evidence type="ECO:0000313" key="14">
    <source>
        <dbReference type="EMBL" id="QDU31973.1"/>
    </source>
</evidence>
<comment type="subcellular location">
    <subcellularLocation>
        <location evidence="8">Cytoplasm</location>
    </subcellularLocation>
</comment>
<feature type="domain" description="AAA+ ATPase" evidence="12">
    <location>
        <begin position="151"/>
        <end position="282"/>
    </location>
</feature>
<evidence type="ECO:0000256" key="5">
    <source>
        <dbReference type="ARBA" id="ARBA00022840"/>
    </source>
</evidence>
<evidence type="ECO:0000256" key="4">
    <source>
        <dbReference type="ARBA" id="ARBA00022741"/>
    </source>
</evidence>
<feature type="region of interest" description="Domain I, interacts with DnaA modulators" evidence="8">
    <location>
        <begin position="1"/>
        <end position="84"/>
    </location>
</feature>
<dbReference type="SMART" id="SM00382">
    <property type="entry name" value="AAA"/>
    <property type="match status" value="1"/>
</dbReference>
<organism evidence="14 15">
    <name type="scientific">Poriferisphaera corsica</name>
    <dbReference type="NCBI Taxonomy" id="2528020"/>
    <lineage>
        <taxon>Bacteria</taxon>
        <taxon>Pseudomonadati</taxon>
        <taxon>Planctomycetota</taxon>
        <taxon>Phycisphaerae</taxon>
        <taxon>Phycisphaerales</taxon>
        <taxon>Phycisphaeraceae</taxon>
        <taxon>Poriferisphaera</taxon>
    </lineage>
</organism>
<dbReference type="InterPro" id="IPR020591">
    <property type="entry name" value="Chromosome_initiator_DnaA-like"/>
</dbReference>
<keyword evidence="7 8" id="KW-0238">DNA-binding</keyword>
<dbReference type="Gene3D" id="1.10.1750.10">
    <property type="match status" value="1"/>
</dbReference>
<keyword evidence="6 8" id="KW-0446">Lipid-binding</keyword>
<dbReference type="InterPro" id="IPR010921">
    <property type="entry name" value="Trp_repressor/repl_initiator"/>
</dbReference>
<feature type="binding site" evidence="8">
    <location>
        <position position="164"/>
    </location>
    <ligand>
        <name>ATP</name>
        <dbReference type="ChEBI" id="CHEBI:30616"/>
    </ligand>
</feature>
<comment type="caution">
    <text evidence="8">Lacks conserved residue(s) required for the propagation of feature annotation.</text>
</comment>
<keyword evidence="2 8" id="KW-0963">Cytoplasm</keyword>
<evidence type="ECO:0000256" key="9">
    <source>
        <dbReference type="NCBIfam" id="TIGR00362"/>
    </source>
</evidence>
<dbReference type="InterPro" id="IPR003593">
    <property type="entry name" value="AAA+_ATPase"/>
</dbReference>
<keyword evidence="15" id="KW-1185">Reference proteome</keyword>
<feature type="region of interest" description="Domain IV, binds dsDNA" evidence="8">
    <location>
        <begin position="335"/>
        <end position="471"/>
    </location>
</feature>
<evidence type="ECO:0000256" key="6">
    <source>
        <dbReference type="ARBA" id="ARBA00023121"/>
    </source>
</evidence>
<dbReference type="PANTHER" id="PTHR30050:SF2">
    <property type="entry name" value="CHROMOSOMAL REPLICATION INITIATOR PROTEIN DNAA"/>
    <property type="match status" value="1"/>
</dbReference>
<dbReference type="Pfam" id="PF08299">
    <property type="entry name" value="Bac_DnaA_C"/>
    <property type="match status" value="1"/>
</dbReference>
<dbReference type="KEGG" id="pcor:KS4_00010"/>
<dbReference type="HAMAP" id="MF_00377">
    <property type="entry name" value="DnaA_bact"/>
    <property type="match status" value="1"/>
</dbReference>
<dbReference type="Gene3D" id="3.30.300.180">
    <property type="match status" value="1"/>
</dbReference>
<comment type="similarity">
    <text evidence="1 8 11">Belongs to the DnaA family.</text>
</comment>
<dbReference type="InterPro" id="IPR027417">
    <property type="entry name" value="P-loop_NTPase"/>
</dbReference>
<evidence type="ECO:0000256" key="3">
    <source>
        <dbReference type="ARBA" id="ARBA00022705"/>
    </source>
</evidence>
<evidence type="ECO:0000256" key="7">
    <source>
        <dbReference type="ARBA" id="ARBA00023125"/>
    </source>
</evidence>
<protein>
    <recommendedName>
        <fullName evidence="8 9">Chromosomal replication initiator protein DnaA</fullName>
    </recommendedName>
</protein>
<name>A0A517YP32_9BACT</name>
<dbReference type="InterPro" id="IPR018312">
    <property type="entry name" value="Chromosome_initiator_DnaA_CS"/>
</dbReference>
<comment type="subunit">
    <text evidence="8">Oligomerizes as a right-handed, spiral filament on DNA at oriC.</text>
</comment>
<dbReference type="Proteomes" id="UP000317369">
    <property type="component" value="Chromosome"/>
</dbReference>
<dbReference type="CDD" id="cd06571">
    <property type="entry name" value="Bac_DnaA_C"/>
    <property type="match status" value="1"/>
</dbReference>
<dbReference type="OrthoDB" id="9807019at2"/>
<dbReference type="InterPro" id="IPR001957">
    <property type="entry name" value="Chromosome_initiator_DnaA"/>
</dbReference>
<dbReference type="GO" id="GO:0003688">
    <property type="term" value="F:DNA replication origin binding"/>
    <property type="evidence" value="ECO:0007669"/>
    <property type="project" value="UniProtKB-UniRule"/>
</dbReference>
<evidence type="ECO:0000256" key="11">
    <source>
        <dbReference type="RuleBase" id="RU004227"/>
    </source>
</evidence>
<dbReference type="FunFam" id="3.40.50.300:FF:000668">
    <property type="entry name" value="Chromosomal replication initiator protein DnaA"/>
    <property type="match status" value="1"/>
</dbReference>
<dbReference type="SMART" id="SM00760">
    <property type="entry name" value="Bac_DnaA_C"/>
    <property type="match status" value="1"/>
</dbReference>
<keyword evidence="5 8" id="KW-0067">ATP-binding</keyword>
<feature type="region of interest" description="Domain III, AAA+ region" evidence="8">
    <location>
        <begin position="118"/>
        <end position="334"/>
    </location>
</feature>
<dbReference type="Pfam" id="PF00308">
    <property type="entry name" value="Bac_DnaA"/>
    <property type="match status" value="1"/>
</dbReference>
<dbReference type="PROSITE" id="PS01008">
    <property type="entry name" value="DNAA"/>
    <property type="match status" value="1"/>
</dbReference>